<proteinExistence type="predicted"/>
<dbReference type="RefSeq" id="WP_109662911.1">
    <property type="nucleotide sequence ID" value="NZ_QGEG01000002.1"/>
</dbReference>
<name>A0A316KYU0_9FLAO</name>
<comment type="caution">
    <text evidence="1">The sequence shown here is derived from an EMBL/GenBank/DDBJ whole genome shotgun (WGS) entry which is preliminary data.</text>
</comment>
<dbReference type="AlphaFoldDB" id="A0A316KYU0"/>
<sequence>MIFFSKNSLVPFLVFSFFVFGHGQETAQVEYFNFFDEKVGVENTGLYQGIVYAEQYRTINEKNQFFKTRDFLKGSVRYDGQHYYDLDLKYNVYEDEVLMRLITKAGGGTIKFFKDHLDSFEIAGSKFIKILQQDAPSLNIYGFYEVAFSNSRFTLYTKHIKKNFERKDRKSLYYEFLKGQSEHVLLYNGTYNIVNTKKDIVALFPTQKKEIDKFYNVARSLRKSNPDGFQVSLMKRIEILLSRTENQSGE</sequence>
<organism evidence="1 2">
    <name type="scientific">Flagellimonas aquimarina</name>
    <dbReference type="NCBI Taxonomy" id="2201895"/>
    <lineage>
        <taxon>Bacteria</taxon>
        <taxon>Pseudomonadati</taxon>
        <taxon>Bacteroidota</taxon>
        <taxon>Flavobacteriia</taxon>
        <taxon>Flavobacteriales</taxon>
        <taxon>Flavobacteriaceae</taxon>
        <taxon>Flagellimonas</taxon>
    </lineage>
</organism>
<dbReference type="EMBL" id="QGEG01000002">
    <property type="protein sequence ID" value="PWL38741.1"/>
    <property type="molecule type" value="Genomic_DNA"/>
</dbReference>
<evidence type="ECO:0000313" key="2">
    <source>
        <dbReference type="Proteomes" id="UP000245762"/>
    </source>
</evidence>
<evidence type="ECO:0000313" key="1">
    <source>
        <dbReference type="EMBL" id="PWL38741.1"/>
    </source>
</evidence>
<protein>
    <submittedName>
        <fullName evidence="1">Uncharacterized protein</fullName>
    </submittedName>
</protein>
<accession>A0A316KYU0</accession>
<reference evidence="1 2" key="1">
    <citation type="submission" date="2018-05" db="EMBL/GenBank/DDBJ databases">
        <title>Complete genome sequence of Flagellimonas aquimarina ECD12 isolated from seaweed Ecklonia cava.</title>
        <authorList>
            <person name="Choi S."/>
            <person name="Seong C."/>
        </authorList>
    </citation>
    <scope>NUCLEOTIDE SEQUENCE [LARGE SCALE GENOMIC DNA]</scope>
    <source>
        <strain evidence="1 2">ECD12</strain>
    </source>
</reference>
<gene>
    <name evidence="1" type="ORF">DKG77_10875</name>
</gene>
<dbReference type="Proteomes" id="UP000245762">
    <property type="component" value="Unassembled WGS sequence"/>
</dbReference>
<dbReference type="OrthoDB" id="1187639at2"/>
<keyword evidence="2" id="KW-1185">Reference proteome</keyword>